<dbReference type="Proteomes" id="UP000439314">
    <property type="component" value="Unassembled WGS sequence"/>
</dbReference>
<keyword evidence="3" id="KW-1185">Reference proteome</keyword>
<dbReference type="Proteomes" id="UP000437931">
    <property type="component" value="Unassembled WGS sequence"/>
</dbReference>
<evidence type="ECO:0000313" key="4">
    <source>
        <dbReference type="Proteomes" id="UP000439314"/>
    </source>
</evidence>
<reference evidence="3 4" key="1">
    <citation type="submission" date="2019-11" db="EMBL/GenBank/DDBJ databases">
        <title>First report of rice panicle blight caused by Xanthomonas sp. in Iran.</title>
        <authorList>
            <person name="Mirghasempour S.A."/>
            <person name="Huang S."/>
            <person name="Brady C.L."/>
            <person name="Studholme D.J."/>
        </authorList>
    </citation>
    <scope>NUCLEOTIDE SEQUENCE [LARGE SCALE GENOMIC DNA]</scope>
    <source>
        <strain evidence="1 4">ASD011</strain>
        <strain evidence="3">SAM114</strain>
    </source>
</reference>
<proteinExistence type="predicted"/>
<comment type="caution">
    <text evidence="1">The sequence shown here is derived from an EMBL/GenBank/DDBJ whole genome shotgun (WGS) entry which is preliminary data.</text>
</comment>
<evidence type="ECO:0000313" key="3">
    <source>
        <dbReference type="Proteomes" id="UP000437931"/>
    </source>
</evidence>
<protein>
    <submittedName>
        <fullName evidence="1">Uncharacterized protein</fullName>
    </submittedName>
</protein>
<name>A0A6N7Q6Z4_9XANT</name>
<reference evidence="2" key="2">
    <citation type="journal article" date="2020" name="Plant Dis.">
        <title>A Grain Rot of Rice in Iran Caused by a Xanthomonas Strain Closely Related to X. sacchari.</title>
        <authorList>
            <person name="Mirghasempour S.A."/>
            <person name="Huang S."/>
            <person name="Studholme D.J."/>
            <person name="Brady C.L."/>
        </authorList>
    </citation>
    <scope>NUCLEOTIDE SEQUENCE</scope>
    <source>
        <strain evidence="2">SAM114</strain>
    </source>
</reference>
<dbReference type="EMBL" id="WJPN01000003">
    <property type="protein sequence ID" value="MRG99629.1"/>
    <property type="molecule type" value="Genomic_DNA"/>
</dbReference>
<evidence type="ECO:0000313" key="2">
    <source>
        <dbReference type="EMBL" id="MRH73961.1"/>
    </source>
</evidence>
<gene>
    <name evidence="1" type="ORF">GIY21_04910</name>
    <name evidence="2" type="ORF">GIY22_04900</name>
</gene>
<dbReference type="RefSeq" id="WP_153750825.1">
    <property type="nucleotide sequence ID" value="NZ_WJPM01000003.1"/>
</dbReference>
<evidence type="ECO:0000313" key="1">
    <source>
        <dbReference type="EMBL" id="MRG99629.1"/>
    </source>
</evidence>
<dbReference type="AlphaFoldDB" id="A0A6N7Q6Z4"/>
<sequence>MNETYEREKRARTFAQYIRDTWSGPLSRDEKKQLGEEIRDEVDGAPDRDSLESIIIGALREKDIDPDELGIRWSLD</sequence>
<accession>A0A6N7Q6Z4</accession>
<organism evidence="1 4">
    <name type="scientific">Xanthomonas sontii</name>
    <dbReference type="NCBI Taxonomy" id="2650745"/>
    <lineage>
        <taxon>Bacteria</taxon>
        <taxon>Pseudomonadati</taxon>
        <taxon>Pseudomonadota</taxon>
        <taxon>Gammaproteobacteria</taxon>
        <taxon>Lysobacterales</taxon>
        <taxon>Lysobacteraceae</taxon>
        <taxon>Xanthomonas</taxon>
    </lineage>
</organism>
<dbReference type="EMBL" id="WJPM01000003">
    <property type="protein sequence ID" value="MRH73961.1"/>
    <property type="molecule type" value="Genomic_DNA"/>
</dbReference>